<evidence type="ECO:0000313" key="4">
    <source>
        <dbReference type="Proteomes" id="UP001064879"/>
    </source>
</evidence>
<dbReference type="Proteomes" id="UP001064879">
    <property type="component" value="Chromosome"/>
</dbReference>
<evidence type="ECO:0000259" key="1">
    <source>
        <dbReference type="Pfam" id="PF13701"/>
    </source>
</evidence>
<accession>A0ABY5SPR7</accession>
<feature type="domain" description="Transposase DDE" evidence="1">
    <location>
        <begin position="15"/>
        <end position="433"/>
    </location>
</feature>
<proteinExistence type="predicted"/>
<organism evidence="2 4">
    <name type="scientific">Brevibacterium spongiae</name>
    <dbReference type="NCBI Taxonomy" id="2909672"/>
    <lineage>
        <taxon>Bacteria</taxon>
        <taxon>Bacillati</taxon>
        <taxon>Actinomycetota</taxon>
        <taxon>Actinomycetes</taxon>
        <taxon>Micrococcales</taxon>
        <taxon>Brevibacteriaceae</taxon>
        <taxon>Brevibacterium</taxon>
    </lineage>
</organism>
<dbReference type="Pfam" id="PF13701">
    <property type="entry name" value="DDE_Tnp_1_4"/>
    <property type="match status" value="1"/>
</dbReference>
<evidence type="ECO:0000313" key="2">
    <source>
        <dbReference type="EMBL" id="UVI36572.1"/>
    </source>
</evidence>
<keyword evidence="4" id="KW-1185">Reference proteome</keyword>
<evidence type="ECO:0000313" key="3">
    <source>
        <dbReference type="EMBL" id="UVI36573.1"/>
    </source>
</evidence>
<dbReference type="InterPro" id="IPR025668">
    <property type="entry name" value="Tnp_DDE_dom"/>
</dbReference>
<dbReference type="EMBL" id="CP093443">
    <property type="protein sequence ID" value="UVI36572.1"/>
    <property type="molecule type" value="Genomic_DNA"/>
</dbReference>
<name>A0ABY5SPR7_9MICO</name>
<dbReference type="EMBL" id="CP093443">
    <property type="protein sequence ID" value="UVI36573.1"/>
    <property type="molecule type" value="Genomic_DNA"/>
</dbReference>
<dbReference type="InterPro" id="IPR047960">
    <property type="entry name" value="Transpos_IS1380"/>
</dbReference>
<dbReference type="RefSeq" id="WP_265419141.1">
    <property type="nucleotide sequence ID" value="NZ_CP093443.1"/>
</dbReference>
<dbReference type="NCBIfam" id="NF033539">
    <property type="entry name" value="transpos_IS1380"/>
    <property type="match status" value="1"/>
</dbReference>
<protein>
    <submittedName>
        <fullName evidence="2">IS1380 family transposase</fullName>
    </submittedName>
</protein>
<reference evidence="2" key="1">
    <citation type="submission" date="2022-03" db="EMBL/GenBank/DDBJ databases">
        <title>Brevibacterium spongiae sp. nov., isolated from marine sponge.</title>
        <authorList>
            <person name="Li Z."/>
            <person name="Zhang M."/>
        </authorList>
    </citation>
    <scope>NUCLEOTIDE SEQUENCE</scope>
    <source>
        <strain evidence="2">WHS-Z9</strain>
    </source>
</reference>
<sequence>MTVSHTHKPVFDEPSLVSAAGLAPVLDLAEQAGLSQSLSTMTVASPNHVVKSRTLIAGMLAGADSIDDLDLLRAGATPSLIGAVRAPSTLGTFLRSFTHGHVLQIAKTNRDLLSRLPTMVPDGQGPIMVEMDDTIRGVHGHHKQAAAFGYSGVRGLNALLVTASTDQSAPVVLESQLRRGNIRSGDHANWHLARGLSTISRLAPGRQVLIRADAAFCQRVNITAAEQAGAWWSYTIPQWKTVTAAISSIAEDRWEPIFYPQAIYDDESGQWISDAEVAEVASFTAFASRPKAERVNCRLVVRRVKVKPDSQEALFATWRYHAFITNSDFNTVEADRRHRGHAIVEQVIAELKQGPLAHLPSGKFVANQAWLAFAIIAFNIARAAARAAGMGLVRWQTLLRKIIAISARLASTGRRLIIHLPKSWPWQAQWSRLWAAASSP</sequence>
<gene>
    <name evidence="2" type="ORF">L1F31_02575</name>
    <name evidence="3" type="ORF">L1F31_02595</name>
</gene>